<comment type="caution">
    <text evidence="2">The sequence shown here is derived from an EMBL/GenBank/DDBJ whole genome shotgun (WGS) entry which is preliminary data.</text>
</comment>
<sequence>EILGPKSNSSKKITKKQNKRKVRTAKFKRGQVMSNDKERDYVDIFIGKSTYKKPLNEE</sequence>
<feature type="non-terminal residue" evidence="2">
    <location>
        <position position="1"/>
    </location>
</feature>
<dbReference type="EMBL" id="CAJVPY010001132">
    <property type="protein sequence ID" value="CAG8508663.1"/>
    <property type="molecule type" value="Genomic_DNA"/>
</dbReference>
<dbReference type="Proteomes" id="UP000789405">
    <property type="component" value="Unassembled WGS sequence"/>
</dbReference>
<dbReference type="OrthoDB" id="10346115at2759"/>
<evidence type="ECO:0000313" key="3">
    <source>
        <dbReference type="Proteomes" id="UP000789405"/>
    </source>
</evidence>
<evidence type="ECO:0000256" key="1">
    <source>
        <dbReference type="SAM" id="MobiDB-lite"/>
    </source>
</evidence>
<feature type="compositionally biased region" description="Basic residues" evidence="1">
    <location>
        <begin position="12"/>
        <end position="24"/>
    </location>
</feature>
<evidence type="ECO:0000313" key="2">
    <source>
        <dbReference type="EMBL" id="CAG8508663.1"/>
    </source>
</evidence>
<accession>A0A9N8ZU92</accession>
<proteinExistence type="predicted"/>
<feature type="compositionally biased region" description="Polar residues" evidence="1">
    <location>
        <begin position="1"/>
        <end position="11"/>
    </location>
</feature>
<gene>
    <name evidence="2" type="ORF">DERYTH_LOCUS3272</name>
</gene>
<reference evidence="2" key="1">
    <citation type="submission" date="2021-06" db="EMBL/GenBank/DDBJ databases">
        <authorList>
            <person name="Kallberg Y."/>
            <person name="Tangrot J."/>
            <person name="Rosling A."/>
        </authorList>
    </citation>
    <scope>NUCLEOTIDE SEQUENCE</scope>
    <source>
        <strain evidence="2">MA453B</strain>
    </source>
</reference>
<name>A0A9N8ZU92_9GLOM</name>
<keyword evidence="3" id="KW-1185">Reference proteome</keyword>
<dbReference type="AlphaFoldDB" id="A0A9N8ZU92"/>
<feature type="region of interest" description="Disordered" evidence="1">
    <location>
        <begin position="1"/>
        <end position="24"/>
    </location>
</feature>
<protein>
    <submittedName>
        <fullName evidence="2">16345_t:CDS:1</fullName>
    </submittedName>
</protein>
<organism evidence="2 3">
    <name type="scientific">Dentiscutata erythropus</name>
    <dbReference type="NCBI Taxonomy" id="1348616"/>
    <lineage>
        <taxon>Eukaryota</taxon>
        <taxon>Fungi</taxon>
        <taxon>Fungi incertae sedis</taxon>
        <taxon>Mucoromycota</taxon>
        <taxon>Glomeromycotina</taxon>
        <taxon>Glomeromycetes</taxon>
        <taxon>Diversisporales</taxon>
        <taxon>Gigasporaceae</taxon>
        <taxon>Dentiscutata</taxon>
    </lineage>
</organism>